<dbReference type="Proteomes" id="UP000283269">
    <property type="component" value="Unassembled WGS sequence"/>
</dbReference>
<feature type="compositionally biased region" description="Basic and acidic residues" evidence="1">
    <location>
        <begin position="1"/>
        <end position="28"/>
    </location>
</feature>
<protein>
    <submittedName>
        <fullName evidence="2">Uncharacterized protein</fullName>
    </submittedName>
</protein>
<dbReference type="AlphaFoldDB" id="A0A409X8J9"/>
<proteinExistence type="predicted"/>
<gene>
    <name evidence="2" type="ORF">CVT25_000057</name>
</gene>
<sequence length="78" mass="8635">MESRRSDIEAQRRGSNDVRNGSFDEKSGHIGPVDPSSRLPIEYRTLSINVENPTPGKGRLADKRKAAVKGGTRICRKN</sequence>
<organism evidence="2 3">
    <name type="scientific">Psilocybe cyanescens</name>
    <dbReference type="NCBI Taxonomy" id="93625"/>
    <lineage>
        <taxon>Eukaryota</taxon>
        <taxon>Fungi</taxon>
        <taxon>Dikarya</taxon>
        <taxon>Basidiomycota</taxon>
        <taxon>Agaricomycotina</taxon>
        <taxon>Agaricomycetes</taxon>
        <taxon>Agaricomycetidae</taxon>
        <taxon>Agaricales</taxon>
        <taxon>Agaricineae</taxon>
        <taxon>Strophariaceae</taxon>
        <taxon>Psilocybe</taxon>
    </lineage>
</organism>
<dbReference type="InParanoid" id="A0A409X8J9"/>
<evidence type="ECO:0000313" key="2">
    <source>
        <dbReference type="EMBL" id="PPQ87075.1"/>
    </source>
</evidence>
<accession>A0A409X8J9</accession>
<feature type="region of interest" description="Disordered" evidence="1">
    <location>
        <begin position="1"/>
        <end position="39"/>
    </location>
</feature>
<name>A0A409X8J9_PSICY</name>
<keyword evidence="3" id="KW-1185">Reference proteome</keyword>
<reference evidence="2 3" key="1">
    <citation type="journal article" date="2018" name="Evol. Lett.">
        <title>Horizontal gene cluster transfer increased hallucinogenic mushroom diversity.</title>
        <authorList>
            <person name="Reynolds H.T."/>
            <person name="Vijayakumar V."/>
            <person name="Gluck-Thaler E."/>
            <person name="Korotkin H.B."/>
            <person name="Matheny P.B."/>
            <person name="Slot J.C."/>
        </authorList>
    </citation>
    <scope>NUCLEOTIDE SEQUENCE [LARGE SCALE GENOMIC DNA]</scope>
    <source>
        <strain evidence="2 3">2631</strain>
    </source>
</reference>
<evidence type="ECO:0000256" key="1">
    <source>
        <dbReference type="SAM" id="MobiDB-lite"/>
    </source>
</evidence>
<dbReference type="EMBL" id="NHYD01002385">
    <property type="protein sequence ID" value="PPQ87075.1"/>
    <property type="molecule type" value="Genomic_DNA"/>
</dbReference>
<evidence type="ECO:0000313" key="3">
    <source>
        <dbReference type="Proteomes" id="UP000283269"/>
    </source>
</evidence>
<feature type="region of interest" description="Disordered" evidence="1">
    <location>
        <begin position="53"/>
        <end position="78"/>
    </location>
</feature>
<comment type="caution">
    <text evidence="2">The sequence shown here is derived from an EMBL/GenBank/DDBJ whole genome shotgun (WGS) entry which is preliminary data.</text>
</comment>